<dbReference type="Proteomes" id="UP000036325">
    <property type="component" value="Unassembled WGS sequence"/>
</dbReference>
<reference evidence="1 2" key="1">
    <citation type="submission" date="2015-02" db="EMBL/GenBank/DDBJ databases">
        <title>Pseudomonas helleri sp. nov. and Pseudomonas weihenstephanensis sp. nov., isolated from raw cows milk.</title>
        <authorList>
            <person name="von Neubeck M."/>
            <person name="Huptas C."/>
            <person name="Wenning M."/>
            <person name="Scherer S."/>
        </authorList>
    </citation>
    <scope>NUCLEOTIDE SEQUENCE [LARGE SCALE GENOMIC DNA]</scope>
    <source>
        <strain evidence="1 2">DSM 29166</strain>
    </source>
</reference>
<evidence type="ECO:0000313" key="1">
    <source>
        <dbReference type="EMBL" id="KMN13611.1"/>
    </source>
</evidence>
<dbReference type="AlphaFoldDB" id="A0A0J6LGY3"/>
<name>A0A0J6LGY3_9PSED</name>
<gene>
    <name evidence="1" type="ORF">TU86_11935</name>
</gene>
<dbReference type="PATRIC" id="fig|1608994.3.peg.3027"/>
<proteinExistence type="predicted"/>
<comment type="caution">
    <text evidence="1">The sequence shown here is derived from an EMBL/GenBank/DDBJ whole genome shotgun (WGS) entry which is preliminary data.</text>
</comment>
<evidence type="ECO:0000313" key="2">
    <source>
        <dbReference type="Proteomes" id="UP000036325"/>
    </source>
</evidence>
<accession>A0A0J6LGY3</accession>
<sequence length="130" mass="14722">MEESPAALPFPPLHLYTCTEPTLWNCFLIQVGAVSGFNGLKSLPYLVFGSIWAFFRWISQKTCRTPRWPAEVEAVCQIAEDDPYRLPEPRQTAERDGLTEEEFLQEIDYIRSAKEAALAYEQANPVPSGP</sequence>
<dbReference type="EMBL" id="JYLF01000004">
    <property type="protein sequence ID" value="KMN13611.1"/>
    <property type="molecule type" value="Genomic_DNA"/>
</dbReference>
<protein>
    <submittedName>
        <fullName evidence="1">Uncharacterized protein</fullName>
    </submittedName>
</protein>
<organism evidence="1 2">
    <name type="scientific">Pseudomonas weihenstephanensis</name>
    <dbReference type="NCBI Taxonomy" id="1608994"/>
    <lineage>
        <taxon>Bacteria</taxon>
        <taxon>Pseudomonadati</taxon>
        <taxon>Pseudomonadota</taxon>
        <taxon>Gammaproteobacteria</taxon>
        <taxon>Pseudomonadales</taxon>
        <taxon>Pseudomonadaceae</taxon>
        <taxon>Pseudomonas</taxon>
    </lineage>
</organism>